<evidence type="ECO:0000256" key="4">
    <source>
        <dbReference type="ARBA" id="ARBA00023163"/>
    </source>
</evidence>
<feature type="DNA-binding region" description="H-T-H motif" evidence="5">
    <location>
        <begin position="43"/>
        <end position="62"/>
    </location>
</feature>
<name>A0A1Q4V347_9ACTN</name>
<dbReference type="EMBL" id="LFBV01000007">
    <property type="protein sequence ID" value="OKH92258.1"/>
    <property type="molecule type" value="Genomic_DNA"/>
</dbReference>
<evidence type="ECO:0000259" key="7">
    <source>
        <dbReference type="PROSITE" id="PS50977"/>
    </source>
</evidence>
<dbReference type="SUPFAM" id="SSF48498">
    <property type="entry name" value="Tetracyclin repressor-like, C-terminal domain"/>
    <property type="match status" value="1"/>
</dbReference>
<feature type="region of interest" description="Disordered" evidence="6">
    <location>
        <begin position="1"/>
        <end position="22"/>
    </location>
</feature>
<dbReference type="Proteomes" id="UP000186455">
    <property type="component" value="Unassembled WGS sequence"/>
</dbReference>
<comment type="caution">
    <text evidence="8">The sequence shown here is derived from an EMBL/GenBank/DDBJ whole genome shotgun (WGS) entry which is preliminary data.</text>
</comment>
<dbReference type="PANTHER" id="PTHR30055">
    <property type="entry name" value="HTH-TYPE TRANSCRIPTIONAL REGULATOR RUTR"/>
    <property type="match status" value="1"/>
</dbReference>
<dbReference type="InterPro" id="IPR039538">
    <property type="entry name" value="BetI_C"/>
</dbReference>
<sequence length="207" mass="22479">MTGPPPARPPAGPAGTGKGERKRGELLDAAETVLLASGYPELSMRAVATAAGVRLGHLQYYFPTRPDLVAALLDRVLRRSLERLDPLLAAAPETLDATGLVRALLADQDDPALVRLFTELWALAALDETVATAVRAFYHDYRERLTEHIRRHRPALPDADRRARAEVFIMLIEGASLFRSGITSRRSPESDARLLATAVALLTAPAD</sequence>
<dbReference type="AlphaFoldDB" id="A0A1Q4V347"/>
<dbReference type="SUPFAM" id="SSF46689">
    <property type="entry name" value="Homeodomain-like"/>
    <property type="match status" value="1"/>
</dbReference>
<gene>
    <name evidence="8" type="ORF">AB852_25375</name>
</gene>
<accession>A0A1Q4V347</accession>
<keyword evidence="9" id="KW-1185">Reference proteome</keyword>
<keyword evidence="2" id="KW-0805">Transcription regulation</keyword>
<dbReference type="RefSeq" id="WP_073792583.1">
    <property type="nucleotide sequence ID" value="NZ_CP109290.1"/>
</dbReference>
<evidence type="ECO:0000256" key="1">
    <source>
        <dbReference type="ARBA" id="ARBA00022491"/>
    </source>
</evidence>
<protein>
    <submittedName>
        <fullName evidence="8">TetR family transcriptional regulator</fullName>
    </submittedName>
</protein>
<keyword evidence="1" id="KW-0678">Repressor</keyword>
<dbReference type="InterPro" id="IPR036271">
    <property type="entry name" value="Tet_transcr_reg_TetR-rel_C_sf"/>
</dbReference>
<evidence type="ECO:0000256" key="5">
    <source>
        <dbReference type="PROSITE-ProRule" id="PRU00335"/>
    </source>
</evidence>
<evidence type="ECO:0000313" key="8">
    <source>
        <dbReference type="EMBL" id="OKH92258.1"/>
    </source>
</evidence>
<dbReference type="Pfam" id="PF13977">
    <property type="entry name" value="TetR_C_6"/>
    <property type="match status" value="1"/>
</dbReference>
<evidence type="ECO:0000256" key="6">
    <source>
        <dbReference type="SAM" id="MobiDB-lite"/>
    </source>
</evidence>
<dbReference type="InterPro" id="IPR050109">
    <property type="entry name" value="HTH-type_TetR-like_transc_reg"/>
</dbReference>
<organism evidence="8 9">
    <name type="scientific">Streptomyces uncialis</name>
    <dbReference type="NCBI Taxonomy" id="1048205"/>
    <lineage>
        <taxon>Bacteria</taxon>
        <taxon>Bacillati</taxon>
        <taxon>Actinomycetota</taxon>
        <taxon>Actinomycetes</taxon>
        <taxon>Kitasatosporales</taxon>
        <taxon>Streptomycetaceae</taxon>
        <taxon>Streptomyces</taxon>
    </lineage>
</organism>
<dbReference type="Gene3D" id="1.10.357.10">
    <property type="entry name" value="Tetracycline Repressor, domain 2"/>
    <property type="match status" value="1"/>
</dbReference>
<keyword evidence="3 5" id="KW-0238">DNA-binding</keyword>
<evidence type="ECO:0000313" key="9">
    <source>
        <dbReference type="Proteomes" id="UP000186455"/>
    </source>
</evidence>
<dbReference type="PRINTS" id="PR00455">
    <property type="entry name" value="HTHTETR"/>
</dbReference>
<proteinExistence type="predicted"/>
<dbReference type="STRING" id="1048205.AB852_25375"/>
<evidence type="ECO:0000256" key="2">
    <source>
        <dbReference type="ARBA" id="ARBA00023015"/>
    </source>
</evidence>
<evidence type="ECO:0000256" key="3">
    <source>
        <dbReference type="ARBA" id="ARBA00023125"/>
    </source>
</evidence>
<reference evidence="8 9" key="1">
    <citation type="submission" date="2015-06" db="EMBL/GenBank/DDBJ databases">
        <title>Cloning and characterization of the uncialamcin biosynthetic gene cluster.</title>
        <authorList>
            <person name="Yan X."/>
            <person name="Huang T."/>
            <person name="Ge H."/>
            <person name="Shen B."/>
        </authorList>
    </citation>
    <scope>NUCLEOTIDE SEQUENCE [LARGE SCALE GENOMIC DNA]</scope>
    <source>
        <strain evidence="8 9">DCA2648</strain>
    </source>
</reference>
<dbReference type="GO" id="GO:0003700">
    <property type="term" value="F:DNA-binding transcription factor activity"/>
    <property type="evidence" value="ECO:0007669"/>
    <property type="project" value="TreeGrafter"/>
</dbReference>
<dbReference type="GeneID" id="96789885"/>
<keyword evidence="4" id="KW-0804">Transcription</keyword>
<dbReference type="PANTHER" id="PTHR30055:SF234">
    <property type="entry name" value="HTH-TYPE TRANSCRIPTIONAL REGULATOR BETI"/>
    <property type="match status" value="1"/>
</dbReference>
<dbReference type="GO" id="GO:0000976">
    <property type="term" value="F:transcription cis-regulatory region binding"/>
    <property type="evidence" value="ECO:0007669"/>
    <property type="project" value="TreeGrafter"/>
</dbReference>
<feature type="domain" description="HTH tetR-type" evidence="7">
    <location>
        <begin position="20"/>
        <end position="80"/>
    </location>
</feature>
<dbReference type="PROSITE" id="PS50977">
    <property type="entry name" value="HTH_TETR_2"/>
    <property type="match status" value="1"/>
</dbReference>
<dbReference type="Pfam" id="PF00440">
    <property type="entry name" value="TetR_N"/>
    <property type="match status" value="1"/>
</dbReference>
<dbReference type="InterPro" id="IPR009057">
    <property type="entry name" value="Homeodomain-like_sf"/>
</dbReference>
<dbReference type="InterPro" id="IPR001647">
    <property type="entry name" value="HTH_TetR"/>
</dbReference>
<feature type="compositionally biased region" description="Pro residues" evidence="6">
    <location>
        <begin position="1"/>
        <end position="12"/>
    </location>
</feature>